<dbReference type="AlphaFoldDB" id="A0A1H3XRQ1"/>
<name>A0A1H3XRQ1_9GAMM</name>
<dbReference type="InterPro" id="IPR003594">
    <property type="entry name" value="HATPase_dom"/>
</dbReference>
<keyword evidence="10" id="KW-0472">Membrane</keyword>
<dbReference type="CDD" id="cd06225">
    <property type="entry name" value="HAMP"/>
    <property type="match status" value="1"/>
</dbReference>
<dbReference type="RefSeq" id="WP_245706906.1">
    <property type="nucleotide sequence ID" value="NZ_FNQP01000003.1"/>
</dbReference>
<dbReference type="InterPro" id="IPR004358">
    <property type="entry name" value="Sig_transdc_His_kin-like_C"/>
</dbReference>
<dbReference type="Gene3D" id="3.30.565.10">
    <property type="entry name" value="Histidine kinase-like ATPase, C-terminal domain"/>
    <property type="match status" value="1"/>
</dbReference>
<keyword evidence="9" id="KW-0067">ATP-binding</keyword>
<dbReference type="Pfam" id="PF02518">
    <property type="entry name" value="HATPase_c"/>
    <property type="match status" value="1"/>
</dbReference>
<dbReference type="SUPFAM" id="SSF55874">
    <property type="entry name" value="ATPase domain of HSP90 chaperone/DNA topoisomerase II/histidine kinase"/>
    <property type="match status" value="1"/>
</dbReference>
<dbReference type="SUPFAM" id="SSF47384">
    <property type="entry name" value="Homodimeric domain of signal transducing histidine kinase"/>
    <property type="match status" value="1"/>
</dbReference>
<keyword evidence="6" id="KW-0808">Transferase</keyword>
<dbReference type="InterPro" id="IPR003660">
    <property type="entry name" value="HAMP_dom"/>
</dbReference>
<dbReference type="CDD" id="cd00075">
    <property type="entry name" value="HATPase"/>
    <property type="match status" value="1"/>
</dbReference>
<dbReference type="Gene3D" id="6.10.340.10">
    <property type="match status" value="1"/>
</dbReference>
<organism evidence="13 14">
    <name type="scientific">Thiothrix caldifontis</name>
    <dbReference type="NCBI Taxonomy" id="525918"/>
    <lineage>
        <taxon>Bacteria</taxon>
        <taxon>Pseudomonadati</taxon>
        <taxon>Pseudomonadota</taxon>
        <taxon>Gammaproteobacteria</taxon>
        <taxon>Thiotrichales</taxon>
        <taxon>Thiotrichaceae</taxon>
        <taxon>Thiothrix</taxon>
    </lineage>
</organism>
<keyword evidence="4" id="KW-1003">Cell membrane</keyword>
<evidence type="ECO:0000256" key="7">
    <source>
        <dbReference type="ARBA" id="ARBA00022741"/>
    </source>
</evidence>
<dbReference type="InterPro" id="IPR003661">
    <property type="entry name" value="HisK_dim/P_dom"/>
</dbReference>
<dbReference type="CDD" id="cd00082">
    <property type="entry name" value="HisKA"/>
    <property type="match status" value="1"/>
</dbReference>
<evidence type="ECO:0000313" key="14">
    <source>
        <dbReference type="Proteomes" id="UP000199397"/>
    </source>
</evidence>
<feature type="transmembrane region" description="Helical" evidence="10">
    <location>
        <begin position="44"/>
        <end position="67"/>
    </location>
</feature>
<dbReference type="InterPro" id="IPR050980">
    <property type="entry name" value="2C_sensor_his_kinase"/>
</dbReference>
<dbReference type="GO" id="GO:0005886">
    <property type="term" value="C:plasma membrane"/>
    <property type="evidence" value="ECO:0007669"/>
    <property type="project" value="UniProtKB-SubCell"/>
</dbReference>
<evidence type="ECO:0000259" key="11">
    <source>
        <dbReference type="PROSITE" id="PS50109"/>
    </source>
</evidence>
<keyword evidence="14" id="KW-1185">Reference proteome</keyword>
<evidence type="ECO:0000256" key="1">
    <source>
        <dbReference type="ARBA" id="ARBA00000085"/>
    </source>
</evidence>
<dbReference type="EC" id="2.7.13.3" evidence="3"/>
<comment type="catalytic activity">
    <reaction evidence="1">
        <text>ATP + protein L-histidine = ADP + protein N-phospho-L-histidine.</text>
        <dbReference type="EC" id="2.7.13.3"/>
    </reaction>
</comment>
<sequence>MKFERHCPANHGAQAMREHLHQHYLQHVESVEEPRRFHRLRKRLFWQIYVVVISSVLLVSALSGLLLHLRAEGVTHIPIIPLLMLTALVVSLGAYPIARRLTYRLEQLRQSVEALGEGKLETRMTVKGCDEVAVLASSFNQSAARIQALLAGHRQLLANASHELRSPLARMQMSLAMLAEQQHIENTPAVTAMRQDMRELNQLVEEILLASRLDTLEIPLESQPVDLAALLAEECARTAADCEAQTLQVMGDERLLRRLIRNLLENARRHGGGDVTARLFSPTADSVTLQVLDRGAGIPPAAQAHVFEPFYRPAGHGEAQGGWGLGLSLVKQIATRHGGNVVCQARDGGGTVFAVELPALP</sequence>
<protein>
    <recommendedName>
        <fullName evidence="3">histidine kinase</fullName>
        <ecNumber evidence="3">2.7.13.3</ecNumber>
    </recommendedName>
</protein>
<dbReference type="GO" id="GO:0000155">
    <property type="term" value="F:phosphorelay sensor kinase activity"/>
    <property type="evidence" value="ECO:0007669"/>
    <property type="project" value="InterPro"/>
</dbReference>
<keyword evidence="5" id="KW-0597">Phosphoprotein</keyword>
<dbReference type="Proteomes" id="UP000199397">
    <property type="component" value="Unassembled WGS sequence"/>
</dbReference>
<feature type="domain" description="HAMP" evidence="12">
    <location>
        <begin position="99"/>
        <end position="151"/>
    </location>
</feature>
<evidence type="ECO:0000313" key="13">
    <source>
        <dbReference type="EMBL" id="SEA01910.1"/>
    </source>
</evidence>
<dbReference type="SMART" id="SM00304">
    <property type="entry name" value="HAMP"/>
    <property type="match status" value="1"/>
</dbReference>
<evidence type="ECO:0000259" key="12">
    <source>
        <dbReference type="PROSITE" id="PS50885"/>
    </source>
</evidence>
<evidence type="ECO:0000256" key="3">
    <source>
        <dbReference type="ARBA" id="ARBA00012438"/>
    </source>
</evidence>
<evidence type="ECO:0000256" key="8">
    <source>
        <dbReference type="ARBA" id="ARBA00022777"/>
    </source>
</evidence>
<evidence type="ECO:0000256" key="4">
    <source>
        <dbReference type="ARBA" id="ARBA00022475"/>
    </source>
</evidence>
<dbReference type="SUPFAM" id="SSF158472">
    <property type="entry name" value="HAMP domain-like"/>
    <property type="match status" value="1"/>
</dbReference>
<feature type="domain" description="Histidine kinase" evidence="11">
    <location>
        <begin position="159"/>
        <end position="361"/>
    </location>
</feature>
<keyword evidence="7" id="KW-0547">Nucleotide-binding</keyword>
<dbReference type="PROSITE" id="PS50885">
    <property type="entry name" value="HAMP"/>
    <property type="match status" value="1"/>
</dbReference>
<feature type="transmembrane region" description="Helical" evidence="10">
    <location>
        <begin position="79"/>
        <end position="98"/>
    </location>
</feature>
<keyword evidence="10" id="KW-1133">Transmembrane helix</keyword>
<accession>A0A1H3XRQ1</accession>
<keyword evidence="10" id="KW-0812">Transmembrane</keyword>
<evidence type="ECO:0000256" key="5">
    <source>
        <dbReference type="ARBA" id="ARBA00022553"/>
    </source>
</evidence>
<evidence type="ECO:0000256" key="2">
    <source>
        <dbReference type="ARBA" id="ARBA00004651"/>
    </source>
</evidence>
<dbReference type="InterPro" id="IPR036097">
    <property type="entry name" value="HisK_dim/P_sf"/>
</dbReference>
<evidence type="ECO:0000256" key="9">
    <source>
        <dbReference type="ARBA" id="ARBA00022840"/>
    </source>
</evidence>
<dbReference type="Pfam" id="PF00672">
    <property type="entry name" value="HAMP"/>
    <property type="match status" value="1"/>
</dbReference>
<dbReference type="SMART" id="SM00388">
    <property type="entry name" value="HisKA"/>
    <property type="match status" value="1"/>
</dbReference>
<evidence type="ECO:0000256" key="10">
    <source>
        <dbReference type="SAM" id="Phobius"/>
    </source>
</evidence>
<dbReference type="Pfam" id="PF00512">
    <property type="entry name" value="HisKA"/>
    <property type="match status" value="1"/>
</dbReference>
<dbReference type="PANTHER" id="PTHR44936:SF10">
    <property type="entry name" value="SENSOR PROTEIN RSTB"/>
    <property type="match status" value="1"/>
</dbReference>
<dbReference type="InterPro" id="IPR036890">
    <property type="entry name" value="HATPase_C_sf"/>
</dbReference>
<comment type="subcellular location">
    <subcellularLocation>
        <location evidence="2">Cell membrane</location>
        <topology evidence="2">Multi-pass membrane protein</topology>
    </subcellularLocation>
</comment>
<dbReference type="EMBL" id="FNQP01000003">
    <property type="protein sequence ID" value="SEA01910.1"/>
    <property type="molecule type" value="Genomic_DNA"/>
</dbReference>
<reference evidence="13 14" key="1">
    <citation type="submission" date="2016-10" db="EMBL/GenBank/DDBJ databases">
        <authorList>
            <person name="de Groot N.N."/>
        </authorList>
    </citation>
    <scope>NUCLEOTIDE SEQUENCE [LARGE SCALE GENOMIC DNA]</scope>
    <source>
        <strain evidence="13 14">DSM 21228</strain>
    </source>
</reference>
<dbReference type="PRINTS" id="PR00344">
    <property type="entry name" value="BCTRLSENSOR"/>
</dbReference>
<dbReference type="SMART" id="SM00387">
    <property type="entry name" value="HATPase_c"/>
    <property type="match status" value="1"/>
</dbReference>
<dbReference type="STRING" id="525918.SAMN05660964_00781"/>
<dbReference type="PANTHER" id="PTHR44936">
    <property type="entry name" value="SENSOR PROTEIN CREC"/>
    <property type="match status" value="1"/>
</dbReference>
<dbReference type="PROSITE" id="PS50109">
    <property type="entry name" value="HIS_KIN"/>
    <property type="match status" value="1"/>
</dbReference>
<evidence type="ECO:0000256" key="6">
    <source>
        <dbReference type="ARBA" id="ARBA00022679"/>
    </source>
</evidence>
<dbReference type="InterPro" id="IPR005467">
    <property type="entry name" value="His_kinase_dom"/>
</dbReference>
<dbReference type="Gene3D" id="1.10.287.130">
    <property type="match status" value="1"/>
</dbReference>
<proteinExistence type="predicted"/>
<gene>
    <name evidence="13" type="ORF">SAMN05660964_00781</name>
</gene>
<keyword evidence="8 13" id="KW-0418">Kinase</keyword>
<dbReference type="GO" id="GO:0005524">
    <property type="term" value="F:ATP binding"/>
    <property type="evidence" value="ECO:0007669"/>
    <property type="project" value="UniProtKB-KW"/>
</dbReference>